<gene>
    <name evidence="2" type="ORF">CEP64_00370</name>
</gene>
<dbReference type="Pfam" id="PF00239">
    <property type="entry name" value="Resolvase"/>
    <property type="match status" value="1"/>
</dbReference>
<name>A0AAI8DG42_MAMSC</name>
<dbReference type="SUPFAM" id="SSF53041">
    <property type="entry name" value="Resolvase-like"/>
    <property type="match status" value="1"/>
</dbReference>
<dbReference type="InterPro" id="IPR006120">
    <property type="entry name" value="Resolvase_HTH_dom"/>
</dbReference>
<dbReference type="RefSeq" id="WP_058592144.1">
    <property type="nucleotide sequence ID" value="NZ_CP022046.2"/>
</dbReference>
<dbReference type="EMBL" id="CP022046">
    <property type="protein sequence ID" value="ASE33104.1"/>
    <property type="molecule type" value="Genomic_DNA"/>
</dbReference>
<feature type="domain" description="Resolvase/invertase-type recombinase catalytic" evidence="1">
    <location>
        <begin position="2"/>
        <end position="135"/>
    </location>
</feature>
<organism evidence="2 3">
    <name type="scientific">Mammaliicoccus sciuri</name>
    <name type="common">Staphylococcus sciuri</name>
    <dbReference type="NCBI Taxonomy" id="1296"/>
    <lineage>
        <taxon>Bacteria</taxon>
        <taxon>Bacillati</taxon>
        <taxon>Bacillota</taxon>
        <taxon>Bacilli</taxon>
        <taxon>Bacillales</taxon>
        <taxon>Staphylococcaceae</taxon>
        <taxon>Mammaliicoccus</taxon>
    </lineage>
</organism>
<proteinExistence type="predicted"/>
<dbReference type="InterPro" id="IPR006119">
    <property type="entry name" value="Resolv_N"/>
</dbReference>
<reference evidence="3" key="1">
    <citation type="submission" date="2017-06" db="EMBL/GenBank/DDBJ databases">
        <title>FDA dAtabase for Regulatory Grade micrObial Sequences (FDA-ARGOS): Supporting development and validation of Infectious Disease Dx tests.</title>
        <authorList>
            <person name="Goldberg B."/>
            <person name="Campos J."/>
            <person name="Tallon L."/>
            <person name="Sadzewicz L."/>
            <person name="Sengamalay N."/>
            <person name="Ott S."/>
            <person name="Godinez A."/>
            <person name="Nagaraj S."/>
            <person name="Vavikolanu K."/>
            <person name="Nadendla S."/>
            <person name="George J."/>
            <person name="Geyer C."/>
            <person name="Sichtig H."/>
        </authorList>
    </citation>
    <scope>NUCLEOTIDE SEQUENCE [LARGE SCALE GENOMIC DNA]</scope>
    <source>
        <strain evidence="3">FDAARGOS_285</strain>
    </source>
</reference>
<dbReference type="Gene3D" id="3.40.50.1390">
    <property type="entry name" value="Resolvase, N-terminal catalytic domain"/>
    <property type="match status" value="1"/>
</dbReference>
<dbReference type="GO" id="GO:0000150">
    <property type="term" value="F:DNA strand exchange activity"/>
    <property type="evidence" value="ECO:0007669"/>
    <property type="project" value="InterPro"/>
</dbReference>
<sequence>MNYGYIRPIELYDTVAEQHSKLSKFSLTIIEESHAQTDIRKELNTLFYSKLQSGDKLYITDLCILADTSYQLEELIAIAQEINVDIHIINAQIIISRHEQMNFNKFLNLLNQFQSDMIKFRTKSGIAKAKTEGKTIGRPKRNDLNLKNAIEMYHSKKYTLEEIKEATNISRATLYRHLNK</sequence>
<protein>
    <submittedName>
        <fullName evidence="2">Recombinase family protein</fullName>
    </submittedName>
</protein>
<dbReference type="InterPro" id="IPR036162">
    <property type="entry name" value="Resolvase-like_N_sf"/>
</dbReference>
<dbReference type="GO" id="GO:0003677">
    <property type="term" value="F:DNA binding"/>
    <property type="evidence" value="ECO:0007669"/>
    <property type="project" value="InterPro"/>
</dbReference>
<dbReference type="KEGG" id="sscu:CEP64_00370"/>
<dbReference type="Pfam" id="PF02796">
    <property type="entry name" value="HTH_7"/>
    <property type="match status" value="1"/>
</dbReference>
<dbReference type="Proteomes" id="UP000197058">
    <property type="component" value="Chromosome"/>
</dbReference>
<accession>A0AAI8DG42</accession>
<evidence type="ECO:0000313" key="3">
    <source>
        <dbReference type="Proteomes" id="UP000197058"/>
    </source>
</evidence>
<evidence type="ECO:0000259" key="1">
    <source>
        <dbReference type="SMART" id="SM00857"/>
    </source>
</evidence>
<dbReference type="SMART" id="SM00857">
    <property type="entry name" value="Resolvase"/>
    <property type="match status" value="1"/>
</dbReference>
<evidence type="ECO:0000313" key="2">
    <source>
        <dbReference type="EMBL" id="ASE33104.1"/>
    </source>
</evidence>
<dbReference type="AlphaFoldDB" id="A0AAI8DG42"/>
<dbReference type="Gene3D" id="1.10.10.60">
    <property type="entry name" value="Homeodomain-like"/>
    <property type="match status" value="1"/>
</dbReference>